<evidence type="ECO:0000313" key="2">
    <source>
        <dbReference type="Proteomes" id="UP001430953"/>
    </source>
</evidence>
<dbReference type="Proteomes" id="UP001430953">
    <property type="component" value="Unassembled WGS sequence"/>
</dbReference>
<reference evidence="1 2" key="1">
    <citation type="submission" date="2023-03" db="EMBL/GenBank/DDBJ databases">
        <title>High recombination rates correlate with genetic variation in Cardiocondyla obscurior ants.</title>
        <authorList>
            <person name="Errbii M."/>
        </authorList>
    </citation>
    <scope>NUCLEOTIDE SEQUENCE [LARGE SCALE GENOMIC DNA]</scope>
    <source>
        <strain evidence="1">Alpha-2009</strain>
        <tissue evidence="1">Whole body</tissue>
    </source>
</reference>
<proteinExistence type="predicted"/>
<dbReference type="AlphaFoldDB" id="A0AAW2GR89"/>
<evidence type="ECO:0000313" key="1">
    <source>
        <dbReference type="EMBL" id="KAL0129758.1"/>
    </source>
</evidence>
<comment type="caution">
    <text evidence="1">The sequence shown here is derived from an EMBL/GenBank/DDBJ whole genome shotgun (WGS) entry which is preliminary data.</text>
</comment>
<organism evidence="1 2">
    <name type="scientific">Cardiocondyla obscurior</name>
    <dbReference type="NCBI Taxonomy" id="286306"/>
    <lineage>
        <taxon>Eukaryota</taxon>
        <taxon>Metazoa</taxon>
        <taxon>Ecdysozoa</taxon>
        <taxon>Arthropoda</taxon>
        <taxon>Hexapoda</taxon>
        <taxon>Insecta</taxon>
        <taxon>Pterygota</taxon>
        <taxon>Neoptera</taxon>
        <taxon>Endopterygota</taxon>
        <taxon>Hymenoptera</taxon>
        <taxon>Apocrita</taxon>
        <taxon>Aculeata</taxon>
        <taxon>Formicoidea</taxon>
        <taxon>Formicidae</taxon>
        <taxon>Myrmicinae</taxon>
        <taxon>Cardiocondyla</taxon>
    </lineage>
</organism>
<dbReference type="EMBL" id="JADYXP020000002">
    <property type="protein sequence ID" value="KAL0129758.1"/>
    <property type="molecule type" value="Genomic_DNA"/>
</dbReference>
<protein>
    <submittedName>
        <fullName evidence="1">Uncharacterized protein</fullName>
    </submittedName>
</protein>
<accession>A0AAW2GR89</accession>
<sequence length="101" mass="11354">MHIYCTCAYKQIIITTICKLRRPCQVKHNLGSKFLTHTLTAEKIDRTGHLACDSVISARTVEIPAHATRQKSLAPATFFEETNLNSTETKLQIRPSPFLPS</sequence>
<keyword evidence="2" id="KW-1185">Reference proteome</keyword>
<name>A0AAW2GR89_9HYME</name>
<gene>
    <name evidence="1" type="ORF">PUN28_001784</name>
</gene>